<dbReference type="AlphaFoldDB" id="A0A2M3ZRG5"/>
<protein>
    <submittedName>
        <fullName evidence="1">Putative secreted peptide</fullName>
    </submittedName>
</protein>
<evidence type="ECO:0000313" key="1">
    <source>
        <dbReference type="EMBL" id="MBW31131.1"/>
    </source>
</evidence>
<name>A0A2M3ZRG5_9DIPT</name>
<proteinExistence type="predicted"/>
<sequence length="173" mass="19557">MLLTGHARVPWRLDKLQACRSCAPELLLLLLLLLGVVLCTGRRQQHSARTLAPFGSVYTAHTHTKWSSPRFQTRRRGPSSLFVLWPLLAGRSIHRDGRFWARVASRSSNSSRSRSSPNGSCFVLPLVQWRRSQTRGFLRDARDVMRADAFSGCYGEAFLGSRFSPPTLNLHPR</sequence>
<reference evidence="1" key="1">
    <citation type="submission" date="2018-01" db="EMBL/GenBank/DDBJ databases">
        <title>An insight into the sialome of Amazonian anophelines.</title>
        <authorList>
            <person name="Ribeiro J.M."/>
            <person name="Scarpassa V."/>
            <person name="Calvo E."/>
        </authorList>
    </citation>
    <scope>NUCLEOTIDE SEQUENCE</scope>
    <source>
        <tissue evidence="1">Salivary glands</tissue>
    </source>
</reference>
<accession>A0A2M3ZRG5</accession>
<organism evidence="1">
    <name type="scientific">Anopheles braziliensis</name>
    <dbReference type="NCBI Taxonomy" id="58242"/>
    <lineage>
        <taxon>Eukaryota</taxon>
        <taxon>Metazoa</taxon>
        <taxon>Ecdysozoa</taxon>
        <taxon>Arthropoda</taxon>
        <taxon>Hexapoda</taxon>
        <taxon>Insecta</taxon>
        <taxon>Pterygota</taxon>
        <taxon>Neoptera</taxon>
        <taxon>Endopterygota</taxon>
        <taxon>Diptera</taxon>
        <taxon>Nematocera</taxon>
        <taxon>Culicoidea</taxon>
        <taxon>Culicidae</taxon>
        <taxon>Anophelinae</taxon>
        <taxon>Anopheles</taxon>
    </lineage>
</organism>
<dbReference type="EMBL" id="GGFM01010380">
    <property type="protein sequence ID" value="MBW31131.1"/>
    <property type="molecule type" value="Transcribed_RNA"/>
</dbReference>